<evidence type="ECO:0000313" key="2">
    <source>
        <dbReference type="Proteomes" id="UP000789525"/>
    </source>
</evidence>
<dbReference type="Proteomes" id="UP000789525">
    <property type="component" value="Unassembled WGS sequence"/>
</dbReference>
<dbReference type="EMBL" id="CAJVPT010008125">
    <property type="protein sequence ID" value="CAG8548440.1"/>
    <property type="molecule type" value="Genomic_DNA"/>
</dbReference>
<organism evidence="1 2">
    <name type="scientific">Acaulospora colombiana</name>
    <dbReference type="NCBI Taxonomy" id="27376"/>
    <lineage>
        <taxon>Eukaryota</taxon>
        <taxon>Fungi</taxon>
        <taxon>Fungi incertae sedis</taxon>
        <taxon>Mucoromycota</taxon>
        <taxon>Glomeromycotina</taxon>
        <taxon>Glomeromycetes</taxon>
        <taxon>Diversisporales</taxon>
        <taxon>Acaulosporaceae</taxon>
        <taxon>Acaulospora</taxon>
    </lineage>
</organism>
<reference evidence="1" key="1">
    <citation type="submission" date="2021-06" db="EMBL/GenBank/DDBJ databases">
        <authorList>
            <person name="Kallberg Y."/>
            <person name="Tangrot J."/>
            <person name="Rosling A."/>
        </authorList>
    </citation>
    <scope>NUCLEOTIDE SEQUENCE</scope>
    <source>
        <strain evidence="1">CL356</strain>
    </source>
</reference>
<protein>
    <submittedName>
        <fullName evidence="1">16779_t:CDS:1</fullName>
    </submittedName>
</protein>
<comment type="caution">
    <text evidence="1">The sequence shown here is derived from an EMBL/GenBank/DDBJ whole genome shotgun (WGS) entry which is preliminary data.</text>
</comment>
<evidence type="ECO:0000313" key="1">
    <source>
        <dbReference type="EMBL" id="CAG8548440.1"/>
    </source>
</evidence>
<gene>
    <name evidence="1" type="ORF">ACOLOM_LOCUS4750</name>
</gene>
<sequence>MNRAQRILQIVNKKEENIADTLVKLSQKHDEHSKLWASQQLLQQIEIKSKEENYTIDNFTIDNTITIGTYNVRGINTSLEQQRLFRLIQDLDIDILEIYKTKLTEETAWQELETIIIKGIYRCLKKKRIYFTFNKRKEVKMESIIQKKDFEAYREANKIPFLLKKFQVNWDMKTMEDMKNIEKTI</sequence>
<name>A0ACA9LST4_9GLOM</name>
<keyword evidence="2" id="KW-1185">Reference proteome</keyword>
<proteinExistence type="predicted"/>
<accession>A0ACA9LST4</accession>